<reference evidence="2 3" key="1">
    <citation type="submission" date="2018-06" db="EMBL/GenBank/DDBJ databases">
        <title>Extensive metabolic versatility and redundancy in microbially diverse, dynamic hydrothermal sediments.</title>
        <authorList>
            <person name="Dombrowski N."/>
            <person name="Teske A."/>
            <person name="Baker B.J."/>
        </authorList>
    </citation>
    <scope>NUCLEOTIDE SEQUENCE [LARGE SCALE GENOMIC DNA]</scope>
    <source>
        <strain evidence="2">B35_G9</strain>
    </source>
</reference>
<keyword evidence="1" id="KW-0732">Signal</keyword>
<evidence type="ECO:0000313" key="2">
    <source>
        <dbReference type="EMBL" id="RKX65116.1"/>
    </source>
</evidence>
<evidence type="ECO:0000256" key="1">
    <source>
        <dbReference type="SAM" id="SignalP"/>
    </source>
</evidence>
<proteinExistence type="predicted"/>
<sequence length="255" mass="29259">MKKLTLISVFLLLISTSLFAQNQLIDTAKEILKAYKTKDVALLKKHASGVLKYAITESYFDDDNVRENLKAVENWDGKIRGIGYKSGKMMGKEIKMAYVYFADVPNTDSIYEILLSNYNNQDWVMFGLGLDREKKSEFEKLNVTALSDTTSETAKTGKEFSIEMANGNTLNNITPEKITQCFNSLNDENFYIILNHNKDFLQAAYSDKGYTVEYKENGVQYSANDLLSKENAIALFNKYLNMDKNWNKDIKWEKQ</sequence>
<evidence type="ECO:0000313" key="3">
    <source>
        <dbReference type="Proteomes" id="UP000282321"/>
    </source>
</evidence>
<name>A0A660S667_UNCT6</name>
<accession>A0A660S667</accession>
<feature type="signal peptide" evidence="1">
    <location>
        <begin position="1"/>
        <end position="20"/>
    </location>
</feature>
<dbReference type="EMBL" id="QNBC01000110">
    <property type="protein sequence ID" value="RKX65116.1"/>
    <property type="molecule type" value="Genomic_DNA"/>
</dbReference>
<organism evidence="2 3">
    <name type="scientific">candidate division TA06 bacterium</name>
    <dbReference type="NCBI Taxonomy" id="2250710"/>
    <lineage>
        <taxon>Bacteria</taxon>
        <taxon>Bacteria division TA06</taxon>
    </lineage>
</organism>
<dbReference type="AlphaFoldDB" id="A0A660S667"/>
<protein>
    <submittedName>
        <fullName evidence="2">Uncharacterized protein</fullName>
    </submittedName>
</protein>
<comment type="caution">
    <text evidence="2">The sequence shown here is derived from an EMBL/GenBank/DDBJ whole genome shotgun (WGS) entry which is preliminary data.</text>
</comment>
<feature type="chain" id="PRO_5024863494" evidence="1">
    <location>
        <begin position="21"/>
        <end position="255"/>
    </location>
</feature>
<gene>
    <name evidence="2" type="ORF">DRP44_07025</name>
</gene>
<dbReference type="Proteomes" id="UP000282321">
    <property type="component" value="Unassembled WGS sequence"/>
</dbReference>